<keyword evidence="3" id="KW-1185">Reference proteome</keyword>
<feature type="compositionally biased region" description="Basic residues" evidence="2">
    <location>
        <begin position="343"/>
        <end position="353"/>
    </location>
</feature>
<dbReference type="GeneID" id="117354274"/>
<protein>
    <submittedName>
        <fullName evidence="4">Coiled-coil domain-containing protein 7 isoform X1</fullName>
    </submittedName>
</protein>
<dbReference type="OrthoDB" id="9048348at2759"/>
<feature type="compositionally biased region" description="Basic and acidic residues" evidence="2">
    <location>
        <begin position="373"/>
        <end position="382"/>
    </location>
</feature>
<dbReference type="CTD" id="79741"/>
<feature type="compositionally biased region" description="Basic and acidic residues" evidence="2">
    <location>
        <begin position="328"/>
        <end position="342"/>
    </location>
</feature>
<evidence type="ECO:0000313" key="3">
    <source>
        <dbReference type="Proteomes" id="UP000515159"/>
    </source>
</evidence>
<feature type="region of interest" description="Disordered" evidence="2">
    <location>
        <begin position="322"/>
        <end position="382"/>
    </location>
</feature>
<keyword evidence="1" id="KW-0175">Coiled coil</keyword>
<dbReference type="RefSeq" id="XP_033787383.1">
    <property type="nucleotide sequence ID" value="XM_033931492.1"/>
</dbReference>
<proteinExistence type="predicted"/>
<dbReference type="Proteomes" id="UP000515159">
    <property type="component" value="Chromosome 2"/>
</dbReference>
<accession>A0A6P8QIW5</accession>
<evidence type="ECO:0000256" key="2">
    <source>
        <dbReference type="SAM" id="MobiDB-lite"/>
    </source>
</evidence>
<reference evidence="4" key="1">
    <citation type="submission" date="2025-08" db="UniProtKB">
        <authorList>
            <consortium name="RefSeq"/>
        </authorList>
    </citation>
    <scope>IDENTIFICATION</scope>
</reference>
<dbReference type="InterPro" id="IPR029272">
    <property type="entry name" value="CCDC7"/>
</dbReference>
<evidence type="ECO:0000313" key="4">
    <source>
        <dbReference type="RefSeq" id="XP_033787383.1"/>
    </source>
</evidence>
<organism evidence="3 4">
    <name type="scientific">Geotrypetes seraphini</name>
    <name type="common">Gaboon caecilian</name>
    <name type="synonym">Caecilia seraphini</name>
    <dbReference type="NCBI Taxonomy" id="260995"/>
    <lineage>
        <taxon>Eukaryota</taxon>
        <taxon>Metazoa</taxon>
        <taxon>Chordata</taxon>
        <taxon>Craniata</taxon>
        <taxon>Vertebrata</taxon>
        <taxon>Euteleostomi</taxon>
        <taxon>Amphibia</taxon>
        <taxon>Gymnophiona</taxon>
        <taxon>Geotrypetes</taxon>
    </lineage>
</organism>
<dbReference type="PANTHER" id="PTHR22035">
    <property type="entry name" value="COILED-COIL DOMAIN-CONTAINING PROTEIN 7"/>
    <property type="match status" value="1"/>
</dbReference>
<name>A0A6P8QIW5_GEOSA</name>
<dbReference type="Pfam" id="PF15368">
    <property type="entry name" value="BioT2"/>
    <property type="match status" value="1"/>
</dbReference>
<dbReference type="KEGG" id="gsh:117354274"/>
<feature type="coiled-coil region" evidence="1">
    <location>
        <begin position="382"/>
        <end position="423"/>
    </location>
</feature>
<dbReference type="PANTHER" id="PTHR22035:SF4">
    <property type="entry name" value="COILED-COIL DOMAIN-CONTAINING PROTEIN 7"/>
    <property type="match status" value="1"/>
</dbReference>
<evidence type="ECO:0000256" key="1">
    <source>
        <dbReference type="SAM" id="Coils"/>
    </source>
</evidence>
<dbReference type="InParanoid" id="A0A6P8QIW5"/>
<sequence>MQGNKMADFKLNPSSHLGTGLGAETSYSSKIMTKKKLPPLRSGLVRKPKNISNESLPMVILVPSDTECMSKYAIPLENAETGNDADSVMKIIEMLNSVNQNVRDLEDMYDSTEEKNALDGDLLSSFLSFCNRNSSELSSSIQEEHEILESLLKWFETELQMLEEPDEEDDLSHPERLPAPCTVEAEVLRMKEGLKRLTRLKDRFRELPKLVRAPILKGEKKKKGVHGPAVVKSTTKDIDFDREFEEVEAILRNLQSESPFQSAEIKQKLMQELSKLFQKQSTKLQKLEKDHGDVQTKYSKIKTDVQVLSEANVVMEKELKKMKGQRNLKQEELPTEEGVIKETKKKTPKKSAKEKKGTGTPSELPSTAEQDEEGHQKVLEELVVAKRKTTDLQQEKRDLENKLQNALKEAAKAKEELKIFRSVAKSPDTAKPAAVDTVTTKSIKSIMKRPDSSTPPTELPVLKQSLSEDFLKIKPSRSESKISTGTPVKTPEFRMSDAEETLIQESESVELQKRKDTSSVIKKVLHDLPAATVGKQDGRQPSMHPKVMRGEAGAEGMIASDGKKLVPLKMTEEERKIYDMAKTSPLQQMYKETALQTESQEDFPSKVYIMVDKTSSTADLLIGMEREIYAAGFQERLAPDAFPTLPFPVSPKILPADATQLSLFDKSKRAAEWETDKEGRLIQTREQAQMMQQAAKWETDQREYFVQAQQRQGVPGQVPDQRYLTAEQQQKMRGILGQVPDQRLLTTEQQQMMQGILGQVPDQRLLTTEQQQMMQGILGQVPDQRLLTTEQQQMMRGILGQVPDHRLLTTEQQQMMRGILGQVPDHRLLTTEQQQMMRGILGQVPDHRLLTTEQQQMMRGMPGQVPDQRLLTTEQQQMMRGMPGQVPDQRLLTTEQQQMMRGMPGQVPDQRLLTTEQQQMMRGIPGQVPDQRLLTTEQQQMIGGKPGQVLDQRVLTTEQQQWLQMQRMLGQVTDQRALTTELQPGGGLVPGQVLDQMFLIAEEQQKLRGMPRQFLDQRFLTKEQQEKLLGQEFDQPSDLQQKLSRLTSLHREPSRLPYQLLKRDQMIRFQPSKFFSPFGRSQLTDAIFSKSLAARMRYDQLLITGRGLKQQSDRQVGSMIFQQRPRRWFLPYSIQMLQLFFPFYNEEIMQTNQMYGRSLFRRYRGTVFHRTRDIKKYLKAQLRGNVPYSDIDPLETLIKIGPNIRHLALNSRTQADHRKKSVSSTVTTSQLRSLPEMFPRFYKTPVVHQDFVPKKLSPTKSSSVFVKGTKKEIFRALGTIPSIKWEFPRKKSDGYSSFKTLQSSLYGKQRNLIMLPHFLRNLISSR</sequence>
<gene>
    <name evidence="4" type="primary">CCDC7</name>
</gene>